<proteinExistence type="predicted"/>
<dbReference type="Gene3D" id="3.30.2310.20">
    <property type="entry name" value="RelE-like"/>
    <property type="match status" value="1"/>
</dbReference>
<dbReference type="InterPro" id="IPR035093">
    <property type="entry name" value="RelE/ParE_toxin_dom_sf"/>
</dbReference>
<dbReference type="AlphaFoldDB" id="A0A377J4Z9"/>
<reference evidence="3 4" key="1">
    <citation type="submission" date="2018-06" db="EMBL/GenBank/DDBJ databases">
        <authorList>
            <consortium name="Pathogen Informatics"/>
            <person name="Doyle S."/>
        </authorList>
    </citation>
    <scope>NUCLEOTIDE SEQUENCE [LARGE SCALE GENOMIC DNA]</scope>
    <source>
        <strain evidence="3 4">NCTC12410</strain>
    </source>
</reference>
<name>A0A377J4Z9_9HELI</name>
<dbReference type="PIRSF" id="PIRSF006156">
    <property type="entry name" value="YafQ"/>
    <property type="match status" value="1"/>
</dbReference>
<dbReference type="EMBL" id="UGHV01000001">
    <property type="protein sequence ID" value="STO97577.1"/>
    <property type="molecule type" value="Genomic_DNA"/>
</dbReference>
<dbReference type="PANTHER" id="PTHR40588:SF1">
    <property type="entry name" value="MRNA INTERFERASE TOXIN YAFQ"/>
    <property type="match status" value="1"/>
</dbReference>
<accession>A0A377J4Z9</accession>
<dbReference type="GO" id="GO:0004521">
    <property type="term" value="F:RNA endonuclease activity"/>
    <property type="evidence" value="ECO:0007669"/>
    <property type="project" value="TreeGrafter"/>
</dbReference>
<dbReference type="Pfam" id="PF15738">
    <property type="entry name" value="YafQ_toxin"/>
    <property type="match status" value="1"/>
</dbReference>
<dbReference type="Proteomes" id="UP000254841">
    <property type="component" value="Unassembled WGS sequence"/>
</dbReference>
<keyword evidence="3" id="KW-0378">Hydrolase</keyword>
<dbReference type="OrthoDB" id="7030467at2"/>
<keyword evidence="1" id="KW-1277">Toxin-antitoxin system</keyword>
<dbReference type="GO" id="GO:0006402">
    <property type="term" value="P:mRNA catabolic process"/>
    <property type="evidence" value="ECO:0007669"/>
    <property type="project" value="TreeGrafter"/>
</dbReference>
<evidence type="ECO:0000313" key="3">
    <source>
        <dbReference type="EMBL" id="STO97577.1"/>
    </source>
</evidence>
<evidence type="ECO:0000313" key="4">
    <source>
        <dbReference type="Proteomes" id="UP000254841"/>
    </source>
</evidence>
<dbReference type="RefSeq" id="WP_115011802.1">
    <property type="nucleotide sequence ID" value="NZ_UGHV01000001.1"/>
</dbReference>
<dbReference type="PANTHER" id="PTHR40588">
    <property type="entry name" value="MRNA INTERFERASE TOXIN YAFQ"/>
    <property type="match status" value="1"/>
</dbReference>
<dbReference type="GO" id="GO:0016787">
    <property type="term" value="F:hydrolase activity"/>
    <property type="evidence" value="ECO:0007669"/>
    <property type="project" value="UniProtKB-KW"/>
</dbReference>
<dbReference type="InterPro" id="IPR007712">
    <property type="entry name" value="RelE/ParE_toxin"/>
</dbReference>
<gene>
    <name evidence="3" type="primary">yafQ_2</name>
    <name evidence="3" type="ORF">NCTC12410_01409</name>
</gene>
<dbReference type="InterPro" id="IPR004386">
    <property type="entry name" value="Toxin_YafQ-like"/>
</dbReference>
<evidence type="ECO:0000256" key="1">
    <source>
        <dbReference type="ARBA" id="ARBA00022649"/>
    </source>
</evidence>
<dbReference type="EC" id="3.1.-.-" evidence="3"/>
<dbReference type="GO" id="GO:0006415">
    <property type="term" value="P:translational termination"/>
    <property type="evidence" value="ECO:0007669"/>
    <property type="project" value="TreeGrafter"/>
</dbReference>
<sequence>MASYNVNFTKSFIKDYKKLQTKDKDLTDALIDKLTTGATLEPKHKDHALSGNLQGFRERHIKLDLLLIYELCDDTLQLNALRVGSHSKLFKK</sequence>
<organism evidence="3 4">
    <name type="scientific">Helicobacter canis</name>
    <dbReference type="NCBI Taxonomy" id="29419"/>
    <lineage>
        <taxon>Bacteria</taxon>
        <taxon>Pseudomonadati</taxon>
        <taxon>Campylobacterota</taxon>
        <taxon>Epsilonproteobacteria</taxon>
        <taxon>Campylobacterales</taxon>
        <taxon>Helicobacteraceae</taxon>
        <taxon>Helicobacter</taxon>
    </lineage>
</organism>
<feature type="active site" description="Proton donor" evidence="2">
    <location>
        <position position="86"/>
    </location>
</feature>
<dbReference type="NCBIfam" id="TIGR02385">
    <property type="entry name" value="RelE_StbE"/>
    <property type="match status" value="1"/>
</dbReference>
<evidence type="ECO:0000256" key="2">
    <source>
        <dbReference type="PIRSR" id="PIRSR006156-1"/>
    </source>
</evidence>
<protein>
    <submittedName>
        <fullName evidence="3">Addiction module toxin</fullName>
        <ecNumber evidence="3">3.1.-.-</ecNumber>
    </submittedName>
</protein>
<dbReference type="SUPFAM" id="SSF143011">
    <property type="entry name" value="RelE-like"/>
    <property type="match status" value="1"/>
</dbReference>